<dbReference type="Proteomes" id="UP000887013">
    <property type="component" value="Unassembled WGS sequence"/>
</dbReference>
<dbReference type="SUPFAM" id="SSF46785">
    <property type="entry name" value="Winged helix' DNA-binding domain"/>
    <property type="match status" value="1"/>
</dbReference>
<keyword evidence="1" id="KW-0156">Chromatin regulator</keyword>
<dbReference type="PANTHER" id="PTHR22970:SF14">
    <property type="entry name" value="AT-RICH INTERACTIVE DOMAIN-CONTAINING PROTEIN 2"/>
    <property type="match status" value="1"/>
</dbReference>
<feature type="region of interest" description="Disordered" evidence="5">
    <location>
        <begin position="1341"/>
        <end position="1364"/>
    </location>
</feature>
<proteinExistence type="predicted"/>
<name>A0A8X6PT14_NEPPI</name>
<evidence type="ECO:0000313" key="8">
    <source>
        <dbReference type="Proteomes" id="UP000887013"/>
    </source>
</evidence>
<dbReference type="InterPro" id="IPR016024">
    <property type="entry name" value="ARM-type_fold"/>
</dbReference>
<dbReference type="OrthoDB" id="338531at2759"/>
<dbReference type="InterPro" id="IPR052406">
    <property type="entry name" value="Chromatin_Remodeling_Comp"/>
</dbReference>
<evidence type="ECO:0000256" key="1">
    <source>
        <dbReference type="ARBA" id="ARBA00022853"/>
    </source>
</evidence>
<evidence type="ECO:0000256" key="4">
    <source>
        <dbReference type="ARBA" id="ARBA00023242"/>
    </source>
</evidence>
<dbReference type="InterPro" id="IPR013087">
    <property type="entry name" value="Znf_C2H2_type"/>
</dbReference>
<accession>A0A8X6PT14</accession>
<keyword evidence="3" id="KW-0804">Transcription</keyword>
<feature type="region of interest" description="Disordered" evidence="5">
    <location>
        <begin position="725"/>
        <end position="755"/>
    </location>
</feature>
<dbReference type="Gene3D" id="1.10.10.10">
    <property type="entry name" value="Winged helix-like DNA-binding domain superfamily/Winged helix DNA-binding domain"/>
    <property type="match status" value="1"/>
</dbReference>
<dbReference type="Gene3D" id="1.25.10.10">
    <property type="entry name" value="Leucine-rich Repeat Variant"/>
    <property type="match status" value="1"/>
</dbReference>
<organism evidence="7 8">
    <name type="scientific">Nephila pilipes</name>
    <name type="common">Giant wood spider</name>
    <name type="synonym">Nephila maculata</name>
    <dbReference type="NCBI Taxonomy" id="299642"/>
    <lineage>
        <taxon>Eukaryota</taxon>
        <taxon>Metazoa</taxon>
        <taxon>Ecdysozoa</taxon>
        <taxon>Arthropoda</taxon>
        <taxon>Chelicerata</taxon>
        <taxon>Arachnida</taxon>
        <taxon>Araneae</taxon>
        <taxon>Araneomorphae</taxon>
        <taxon>Entelegynae</taxon>
        <taxon>Araneoidea</taxon>
        <taxon>Nephilidae</taxon>
        <taxon>Nephila</taxon>
    </lineage>
</organism>
<dbReference type="GO" id="GO:0003677">
    <property type="term" value="F:DNA binding"/>
    <property type="evidence" value="ECO:0007669"/>
    <property type="project" value="InterPro"/>
</dbReference>
<sequence length="1452" mass="157217">MGVCINRYVDHNEKIQYLGEDRDQNKKLSSEPNESKSQFSYKVSVVDHALQRDVSASACLAPGFKGGPNAVSYDKLCLSLLSGLPNEQDFALNVCTILSNEGSYSINLEKAPKLVDLLVAQAGVWQEDLKMLYLESWKDLEGRNMHRFWRSTVDSQSYSFLKLLGLELGECDPYEVLLNLEDDLGVVNLEGQRVLRVALILHNLSFEKNNVPVLVRSSIFIKFLLISIHSSWSNLRQTAYDTLANLACEIDLHIEKDSSSRVLFQTVIKGLQSPDRFMSIRSMDILSQLCSRDLNEDIPSRLDIEIYQHMVSFLTVHDIMLLFYTLEALYALSDLGKYACDKIASVHGSIGILVGLLTLEPSQYGSAAEIKMKIVEILVPADPDCEKEEQPVSTSASDSLTSVVTTSSSSNDINSETFANNWLKSNYEACVGSVVSRNDIYAEYVGFCTKAGRKGVVNANIFGNCIKNCFSQCELKRVQSKTGVITFHHDGLRKKKASAPQHIFPPVKTPNNTVPIASISNTTSVSSKLIQSPILKAQLSNTVIKSDVATPTSSKPSNPPKTAKVQNCMPLQPAVSSQGSSTLIKSLLASKVQQKTLQRQVIPQNVSKMVIISPGTSLNPGSSPALMRCMVPGMLPQVNIRAPLQARLVGNKGCLISSNPSPILQSTPILSTVMPHKVFPQQAVITTSTSAIHSNGIQGDEQMEVCTPVVESKTPEVIHTPVIQNPPVQNHVANDSTNKDNLSNDSNNLQSSEDKVVNNGSDQNFILSQIQGNTVTYRLAGPNEVPMAGNRLFVQSKPSGDGLALPRESNGNNLLMNAKTASTSVSLPLIQPKSNFSTTSVIKSTAGALNEQQQQQQLQPSDQTSIPQVHKVEICKKSPLLNGLLDKGKPPLSGDILFNALVENGIEASDVGLELPKSPSPVQIPVQPKLIPVSPSLNSIVLPSSSLNSVLIPASSLTSGVLPLSSSSNTVITSYILTSPTSVTTPTVVSNGANVVQIRTGKTTFSGTAEVQPDQKGVVRLHIESPENSNQGSDLSSISDIARTLECASEAISKTNAECNTQVPQTCAMTTTTNLIGTNTTATLARSNQQIIVVTPSLNQQQLQLQSPNIKFCILHTTMPVGEEGGDPMGVPQINLNQLPQPVLENPSVSSLNLKRPSSESSPVCIMTNVKKPRVESQTVQLSTGVITTAPSAEVKAIEASAPKTALSVDNLKLAPKVSTVKPVPVQNADPPSEKEMRTLSGLLSNGGSTVITHTPSISSVKGSSKLEFICEWKDCGLKFPNPGSVFLHASKIHTPPCDGDMVCLWEGCDSMKRKRFSLLTHLQDWHCNERVLHTQAMRRRQIEQQGKTSLAPPPKPPPHPGYAPDAAVLAIKRHALQYVNPKELSEEKESALAKSIRLTSGLILRNLVTHSALARTYTRRFEPELAYLAMSPVESAKAIAQCLAHLSRSKD</sequence>
<evidence type="ECO:0000256" key="3">
    <source>
        <dbReference type="ARBA" id="ARBA00023163"/>
    </source>
</evidence>
<protein>
    <recommendedName>
        <fullName evidence="6">RFX-type winged-helix domain-containing protein</fullName>
    </recommendedName>
</protein>
<dbReference type="PANTHER" id="PTHR22970">
    <property type="entry name" value="AT-RICH INTERACTIVE DOMAIN-CONTAINING PROTEIN 2"/>
    <property type="match status" value="1"/>
</dbReference>
<dbReference type="SUPFAM" id="SSF48371">
    <property type="entry name" value="ARM repeat"/>
    <property type="match status" value="1"/>
</dbReference>
<dbReference type="InterPro" id="IPR036388">
    <property type="entry name" value="WH-like_DNA-bd_sf"/>
</dbReference>
<feature type="domain" description="RFX-type winged-helix" evidence="6">
    <location>
        <begin position="419"/>
        <end position="496"/>
    </location>
</feature>
<dbReference type="PROSITE" id="PS51526">
    <property type="entry name" value="RFX_DBD"/>
    <property type="match status" value="1"/>
</dbReference>
<dbReference type="SMART" id="SM00355">
    <property type="entry name" value="ZnF_C2H2"/>
    <property type="match status" value="2"/>
</dbReference>
<dbReference type="GO" id="GO:0006325">
    <property type="term" value="P:chromatin organization"/>
    <property type="evidence" value="ECO:0007669"/>
    <property type="project" value="UniProtKB-KW"/>
</dbReference>
<dbReference type="InterPro" id="IPR003150">
    <property type="entry name" value="DNA-bd_RFX"/>
</dbReference>
<dbReference type="InterPro" id="IPR036390">
    <property type="entry name" value="WH_DNA-bd_sf"/>
</dbReference>
<evidence type="ECO:0000256" key="5">
    <source>
        <dbReference type="SAM" id="MobiDB-lite"/>
    </source>
</evidence>
<dbReference type="InterPro" id="IPR011989">
    <property type="entry name" value="ARM-like"/>
</dbReference>
<dbReference type="PROSITE" id="PS00028">
    <property type="entry name" value="ZINC_FINGER_C2H2_1"/>
    <property type="match status" value="1"/>
</dbReference>
<gene>
    <name evidence="7" type="primary">Arid2</name>
    <name evidence="7" type="ORF">NPIL_289681</name>
</gene>
<keyword evidence="4" id="KW-0539">Nucleus</keyword>
<keyword evidence="2" id="KW-0805">Transcription regulation</keyword>
<feature type="compositionally biased region" description="Pro residues" evidence="5">
    <location>
        <begin position="1352"/>
        <end position="1362"/>
    </location>
</feature>
<dbReference type="Pfam" id="PF02257">
    <property type="entry name" value="RFX_DNA_binding"/>
    <property type="match status" value="1"/>
</dbReference>
<comment type="caution">
    <text evidence="7">The sequence shown here is derived from an EMBL/GenBank/DDBJ whole genome shotgun (WGS) entry which is preliminary data.</text>
</comment>
<evidence type="ECO:0000259" key="6">
    <source>
        <dbReference type="PROSITE" id="PS51526"/>
    </source>
</evidence>
<keyword evidence="8" id="KW-1185">Reference proteome</keyword>
<reference evidence="7" key="1">
    <citation type="submission" date="2020-08" db="EMBL/GenBank/DDBJ databases">
        <title>Multicomponent nature underlies the extraordinary mechanical properties of spider dragline silk.</title>
        <authorList>
            <person name="Kono N."/>
            <person name="Nakamura H."/>
            <person name="Mori M."/>
            <person name="Yoshida Y."/>
            <person name="Ohtoshi R."/>
            <person name="Malay A.D."/>
            <person name="Moran D.A.P."/>
            <person name="Tomita M."/>
            <person name="Numata K."/>
            <person name="Arakawa K."/>
        </authorList>
    </citation>
    <scope>NUCLEOTIDE SEQUENCE</scope>
</reference>
<evidence type="ECO:0000256" key="2">
    <source>
        <dbReference type="ARBA" id="ARBA00023015"/>
    </source>
</evidence>
<feature type="compositionally biased region" description="Low complexity" evidence="5">
    <location>
        <begin position="734"/>
        <end position="751"/>
    </location>
</feature>
<evidence type="ECO:0000313" key="7">
    <source>
        <dbReference type="EMBL" id="GFT87253.1"/>
    </source>
</evidence>
<dbReference type="EMBL" id="BMAW01119992">
    <property type="protein sequence ID" value="GFT87253.1"/>
    <property type="molecule type" value="Genomic_DNA"/>
</dbReference>
<dbReference type="GO" id="GO:0006355">
    <property type="term" value="P:regulation of DNA-templated transcription"/>
    <property type="evidence" value="ECO:0007669"/>
    <property type="project" value="InterPro"/>
</dbReference>